<dbReference type="PANTHER" id="PTHR44688:SF16">
    <property type="entry name" value="DNA-BINDING TRANSCRIPTIONAL ACTIVATOR DEVR_DOSR"/>
    <property type="match status" value="1"/>
</dbReference>
<dbReference type="Gene3D" id="3.30.450.80">
    <property type="entry name" value="Transcription factor LuxR-like, autoinducer-binding domain"/>
    <property type="match status" value="1"/>
</dbReference>
<dbReference type="PRINTS" id="PR00038">
    <property type="entry name" value="HTHLUXR"/>
</dbReference>
<dbReference type="InterPro" id="IPR036693">
    <property type="entry name" value="TF_LuxR_autoind-bd_dom_sf"/>
</dbReference>
<dbReference type="Pfam" id="PF00196">
    <property type="entry name" value="GerE"/>
    <property type="match status" value="1"/>
</dbReference>
<proteinExistence type="predicted"/>
<dbReference type="Pfam" id="PF03472">
    <property type="entry name" value="Autoind_bind"/>
    <property type="match status" value="1"/>
</dbReference>
<dbReference type="PROSITE" id="PS00622">
    <property type="entry name" value="HTH_LUXR_1"/>
    <property type="match status" value="1"/>
</dbReference>
<reference evidence="5" key="1">
    <citation type="submission" date="2020-10" db="EMBL/GenBank/DDBJ databases">
        <title>Paenihalocynthiibacter styelae gen. nov., sp. nov., isolated from stalked sea squirt Styela clava.</title>
        <authorList>
            <person name="Kim Y.-O."/>
            <person name="Yoon J.-H."/>
        </authorList>
    </citation>
    <scope>NUCLEOTIDE SEQUENCE</scope>
    <source>
        <strain evidence="5">MYP1-1</strain>
    </source>
</reference>
<evidence type="ECO:0000313" key="6">
    <source>
        <dbReference type="Proteomes" id="UP000640583"/>
    </source>
</evidence>
<dbReference type="PROSITE" id="PS50043">
    <property type="entry name" value="HTH_LUXR_2"/>
    <property type="match status" value="1"/>
</dbReference>
<dbReference type="SUPFAM" id="SSF46894">
    <property type="entry name" value="C-terminal effector domain of the bipartite response regulators"/>
    <property type="match status" value="1"/>
</dbReference>
<dbReference type="GO" id="GO:0003677">
    <property type="term" value="F:DNA binding"/>
    <property type="evidence" value="ECO:0007669"/>
    <property type="project" value="UniProtKB-KW"/>
</dbReference>
<dbReference type="CDD" id="cd06170">
    <property type="entry name" value="LuxR_C_like"/>
    <property type="match status" value="1"/>
</dbReference>
<keyword evidence="2" id="KW-0238">DNA-binding</keyword>
<protein>
    <submittedName>
        <fullName evidence="5">Autoinducer binding domain-containing protein</fullName>
    </submittedName>
</protein>
<organism evidence="5 6">
    <name type="scientific">Halocynthiibacter styelae</name>
    <dbReference type="NCBI Taxonomy" id="2761955"/>
    <lineage>
        <taxon>Bacteria</taxon>
        <taxon>Pseudomonadati</taxon>
        <taxon>Pseudomonadota</taxon>
        <taxon>Alphaproteobacteria</taxon>
        <taxon>Rhodobacterales</taxon>
        <taxon>Paracoccaceae</taxon>
        <taxon>Halocynthiibacter</taxon>
    </lineage>
</organism>
<dbReference type="InterPro" id="IPR016032">
    <property type="entry name" value="Sig_transdc_resp-reg_C-effctor"/>
</dbReference>
<dbReference type="RefSeq" id="WP_228846997.1">
    <property type="nucleotide sequence ID" value="NZ_JADCKQ010000001.1"/>
</dbReference>
<dbReference type="EMBL" id="JADCKQ010000001">
    <property type="protein sequence ID" value="MBI1492026.1"/>
    <property type="molecule type" value="Genomic_DNA"/>
</dbReference>
<accession>A0A8J7LNC4</accession>
<keyword evidence="3" id="KW-0804">Transcription</keyword>
<name>A0A8J7LNC4_9RHOB</name>
<dbReference type="Gene3D" id="1.10.10.10">
    <property type="entry name" value="Winged helix-like DNA-binding domain superfamily/Winged helix DNA-binding domain"/>
    <property type="match status" value="1"/>
</dbReference>
<dbReference type="AlphaFoldDB" id="A0A8J7LNC4"/>
<dbReference type="GO" id="GO:0006355">
    <property type="term" value="P:regulation of DNA-templated transcription"/>
    <property type="evidence" value="ECO:0007669"/>
    <property type="project" value="InterPro"/>
</dbReference>
<dbReference type="Proteomes" id="UP000640583">
    <property type="component" value="Unassembled WGS sequence"/>
</dbReference>
<evidence type="ECO:0000256" key="1">
    <source>
        <dbReference type="ARBA" id="ARBA00023015"/>
    </source>
</evidence>
<dbReference type="PANTHER" id="PTHR44688">
    <property type="entry name" value="DNA-BINDING TRANSCRIPTIONAL ACTIVATOR DEVR_DOSR"/>
    <property type="match status" value="1"/>
</dbReference>
<dbReference type="InterPro" id="IPR000792">
    <property type="entry name" value="Tscrpt_reg_LuxR_C"/>
</dbReference>
<gene>
    <name evidence="5" type="ORF">H1D41_00075</name>
</gene>
<sequence>MNAPDFDTLCEYIPQQTSVAGVWNLATEYYAGLGIDGLLYADLKPQKLTLMTNLSQDWTTHYTDQDYVKVDPFFRYCCNSYAASDVGRDCIPHHSYMTPAEKRFILDAGETGLTAGFVSPLRAKSQNGLAGWNFLSSYGRAHVNNLRHRHENEMRLIGHLVHQQISQVNLSEADEAAQLTSRETEALQWTARGLRTDMIAAKMNLRPVTVELHLRNARTKLGAKTRDQAVAIALVAGRISL</sequence>
<dbReference type="SMART" id="SM00421">
    <property type="entry name" value="HTH_LUXR"/>
    <property type="match status" value="1"/>
</dbReference>
<evidence type="ECO:0000313" key="5">
    <source>
        <dbReference type="EMBL" id="MBI1492026.1"/>
    </source>
</evidence>
<keyword evidence="6" id="KW-1185">Reference proteome</keyword>
<dbReference type="InterPro" id="IPR005143">
    <property type="entry name" value="TF_LuxR_autoind-bd_dom"/>
</dbReference>
<dbReference type="SUPFAM" id="SSF75516">
    <property type="entry name" value="Pheromone-binding domain of LuxR-like quorum-sensing transcription factors"/>
    <property type="match status" value="1"/>
</dbReference>
<evidence type="ECO:0000256" key="2">
    <source>
        <dbReference type="ARBA" id="ARBA00023125"/>
    </source>
</evidence>
<comment type="caution">
    <text evidence="5">The sequence shown here is derived from an EMBL/GenBank/DDBJ whole genome shotgun (WGS) entry which is preliminary data.</text>
</comment>
<feature type="domain" description="HTH luxR-type" evidence="4">
    <location>
        <begin position="172"/>
        <end position="237"/>
    </location>
</feature>
<keyword evidence="1" id="KW-0805">Transcription regulation</keyword>
<dbReference type="InterPro" id="IPR036388">
    <property type="entry name" value="WH-like_DNA-bd_sf"/>
</dbReference>
<evidence type="ECO:0000259" key="4">
    <source>
        <dbReference type="PROSITE" id="PS50043"/>
    </source>
</evidence>
<evidence type="ECO:0000256" key="3">
    <source>
        <dbReference type="ARBA" id="ARBA00023163"/>
    </source>
</evidence>